<name>A0ABW9B475_9BURK</name>
<dbReference type="Proteomes" id="UP001629230">
    <property type="component" value="Unassembled WGS sequence"/>
</dbReference>
<dbReference type="RefSeq" id="WP_408182349.1">
    <property type="nucleotide sequence ID" value="NZ_JAQQEZ010000065.1"/>
</dbReference>
<dbReference type="EMBL" id="JAQQEZ010000065">
    <property type="protein sequence ID" value="MFM0007645.1"/>
    <property type="molecule type" value="Genomic_DNA"/>
</dbReference>
<dbReference type="Pfam" id="PF02776">
    <property type="entry name" value="TPP_enzyme_N"/>
    <property type="match status" value="1"/>
</dbReference>
<keyword evidence="7" id="KW-0378">Hydrolase</keyword>
<dbReference type="InterPro" id="IPR011766">
    <property type="entry name" value="TPP_enzyme_TPP-bd"/>
</dbReference>
<dbReference type="InterPro" id="IPR000399">
    <property type="entry name" value="TPP-bd_CS"/>
</dbReference>
<protein>
    <submittedName>
        <fullName evidence="7">3D-(3,5/4)-trihydroxycyclohexane-1,2-dione acylhydrolase (Decyclizing)</fullName>
        <ecNumber evidence="7">3.7.1.22</ecNumber>
    </submittedName>
</protein>
<dbReference type="Pfam" id="PF00205">
    <property type="entry name" value="TPP_enzyme_M"/>
    <property type="match status" value="1"/>
</dbReference>
<dbReference type="PANTHER" id="PTHR18968:SF9">
    <property type="entry name" value="3D-(3,5_4)-TRIHYDROXYCYCLOHEXANE-1,2-DIONE HYDROLASE"/>
    <property type="match status" value="1"/>
</dbReference>
<dbReference type="GO" id="GO:0102481">
    <property type="term" value="F:3D-(3,5/4)-trihydroxycyclohexane-1,2-dione hydrolase activity"/>
    <property type="evidence" value="ECO:0007669"/>
    <property type="project" value="UniProtKB-EC"/>
</dbReference>
<dbReference type="InterPro" id="IPR045229">
    <property type="entry name" value="TPP_enz"/>
</dbReference>
<dbReference type="NCBIfam" id="TIGR04377">
    <property type="entry name" value="myo_inos_iolD"/>
    <property type="match status" value="1"/>
</dbReference>
<evidence type="ECO:0000313" key="8">
    <source>
        <dbReference type="Proteomes" id="UP001629230"/>
    </source>
</evidence>
<dbReference type="PANTHER" id="PTHR18968">
    <property type="entry name" value="THIAMINE PYROPHOSPHATE ENZYMES"/>
    <property type="match status" value="1"/>
</dbReference>
<evidence type="ECO:0000259" key="4">
    <source>
        <dbReference type="Pfam" id="PF00205"/>
    </source>
</evidence>
<dbReference type="InterPro" id="IPR030817">
    <property type="entry name" value="Myo_inos_IolD"/>
</dbReference>
<dbReference type="Gene3D" id="3.40.50.970">
    <property type="match status" value="2"/>
</dbReference>
<evidence type="ECO:0000256" key="3">
    <source>
        <dbReference type="RuleBase" id="RU362132"/>
    </source>
</evidence>
<dbReference type="InterPro" id="IPR012001">
    <property type="entry name" value="Thiamin_PyroP_enz_TPP-bd_dom"/>
</dbReference>
<dbReference type="InterPro" id="IPR029035">
    <property type="entry name" value="DHS-like_NAD/FAD-binding_dom"/>
</dbReference>
<evidence type="ECO:0000259" key="6">
    <source>
        <dbReference type="Pfam" id="PF02776"/>
    </source>
</evidence>
<feature type="domain" description="Thiamine pyrophosphate enzyme central" evidence="4">
    <location>
        <begin position="232"/>
        <end position="364"/>
    </location>
</feature>
<evidence type="ECO:0000259" key="5">
    <source>
        <dbReference type="Pfam" id="PF02775"/>
    </source>
</evidence>
<keyword evidence="2 3" id="KW-0786">Thiamine pyrophosphate</keyword>
<accession>A0ABW9B475</accession>
<dbReference type="SUPFAM" id="SSF52467">
    <property type="entry name" value="DHS-like NAD/FAD-binding domain"/>
    <property type="match status" value="1"/>
</dbReference>
<dbReference type="SUPFAM" id="SSF52518">
    <property type="entry name" value="Thiamin diphosphate-binding fold (THDP-binding)"/>
    <property type="match status" value="2"/>
</dbReference>
<organism evidence="7 8">
    <name type="scientific">Paraburkholderia dipogonis</name>
    <dbReference type="NCBI Taxonomy" id="1211383"/>
    <lineage>
        <taxon>Bacteria</taxon>
        <taxon>Pseudomonadati</taxon>
        <taxon>Pseudomonadota</taxon>
        <taxon>Betaproteobacteria</taxon>
        <taxon>Burkholderiales</taxon>
        <taxon>Burkholderiaceae</taxon>
        <taxon>Paraburkholderia</taxon>
    </lineage>
</organism>
<dbReference type="CDD" id="cd07035">
    <property type="entry name" value="TPP_PYR_POX_like"/>
    <property type="match status" value="1"/>
</dbReference>
<gene>
    <name evidence="7" type="primary">iolD</name>
    <name evidence="7" type="ORF">PQR57_42740</name>
</gene>
<comment type="caution">
    <text evidence="7">The sequence shown here is derived from an EMBL/GenBank/DDBJ whole genome shotgun (WGS) entry which is preliminary data.</text>
</comment>
<dbReference type="EC" id="3.7.1.22" evidence="7"/>
<evidence type="ECO:0000256" key="2">
    <source>
        <dbReference type="ARBA" id="ARBA00023052"/>
    </source>
</evidence>
<dbReference type="InterPro" id="IPR029061">
    <property type="entry name" value="THDP-binding"/>
</dbReference>
<dbReference type="InterPro" id="IPR012000">
    <property type="entry name" value="Thiamin_PyroP_enz_cen_dom"/>
</dbReference>
<evidence type="ECO:0000256" key="1">
    <source>
        <dbReference type="ARBA" id="ARBA00007812"/>
    </source>
</evidence>
<feature type="domain" description="Thiamine pyrophosphate enzyme N-terminal TPP-binding" evidence="6">
    <location>
        <begin position="47"/>
        <end position="143"/>
    </location>
</feature>
<comment type="similarity">
    <text evidence="1 3">Belongs to the TPP enzyme family.</text>
</comment>
<dbReference type="PROSITE" id="PS00187">
    <property type="entry name" value="TPP_ENZYMES"/>
    <property type="match status" value="1"/>
</dbReference>
<dbReference type="Pfam" id="PF02775">
    <property type="entry name" value="TPP_enzyme_C"/>
    <property type="match status" value="1"/>
</dbReference>
<keyword evidence="8" id="KW-1185">Reference proteome</keyword>
<evidence type="ECO:0000313" key="7">
    <source>
        <dbReference type="EMBL" id="MFM0007645.1"/>
    </source>
</evidence>
<reference evidence="7 8" key="1">
    <citation type="journal article" date="2024" name="Chem. Sci.">
        <title>Discovery of megapolipeptins by genome mining of a Burkholderiales bacteria collection.</title>
        <authorList>
            <person name="Paulo B.S."/>
            <person name="Recchia M.J.J."/>
            <person name="Lee S."/>
            <person name="Fergusson C.H."/>
            <person name="Romanowski S.B."/>
            <person name="Hernandez A."/>
            <person name="Krull N."/>
            <person name="Liu D.Y."/>
            <person name="Cavanagh H."/>
            <person name="Bos A."/>
            <person name="Gray C.A."/>
            <person name="Murphy B.T."/>
            <person name="Linington R.G."/>
            <person name="Eustaquio A.S."/>
        </authorList>
    </citation>
    <scope>NUCLEOTIDE SEQUENCE [LARGE SCALE GENOMIC DNA]</scope>
    <source>
        <strain evidence="7 8">RL17-350-BIC-A</strain>
    </source>
</reference>
<sequence>MNQRERQPEAMTQEPARGTIRLTAAQALVRYLVALRTDANDTLFGGVFAIFGHGNVAGIGEALYRHRDVLPTYRAHNEQAMAHSAIAYAKAHMRRRMMAVTTSIGPGATNLVTAAALAHVNRLPVLLLPGDIFVSRAPDPVLQQVEDFHDGGLSANDTLKPVSRYFDRIVHPAQLLSALPRAIRVLTDAAMCGPVTLALPQDVQAMAYDYPTSFFEPRVVEFHAPAAVAHEIERAAQSLRAAKRPLIVSGGGVLYSGAADALRRFAERHGVPVAETQAGKGALAWDHPLLLGGVGVTGALSANEAAAEADCILAVGTRLQDFTTGSNALFSRARLISINANAFDAIKGNGVEVQADARMALETLGAALAEWRAPLQWTTDAQRRAQGWRDTVARVTNTMPDERLPNEAEVIGAVQRSSARSVHDDIVVCAAGTLPADLEKFWRTSTPGGYHMEYGYSCMGYEIAGGLGAKLARPGREVIVMVGDGSYLMMNSELATSVMLGAKLIVVLLDNRGFACINRLQQACGGAPFNNLIDDCWQGPHGAPHIDFAMHSRSMGALAERVSNLNELEAAMQRARSADRSYLISIDTDPGRPSNEGGCWWEVAVPEVSERDAVRSARATYEAALALRAKVEKGEQR</sequence>
<proteinExistence type="inferred from homology"/>
<dbReference type="Gene3D" id="3.40.50.1220">
    <property type="entry name" value="TPP-binding domain"/>
    <property type="match status" value="1"/>
</dbReference>
<feature type="domain" description="Thiamine pyrophosphate enzyme TPP-binding" evidence="5">
    <location>
        <begin position="431"/>
        <end position="585"/>
    </location>
</feature>